<evidence type="ECO:0000313" key="1">
    <source>
        <dbReference type="EMBL" id="CAB4851534.1"/>
    </source>
</evidence>
<dbReference type="AlphaFoldDB" id="A0A6J7C2Z8"/>
<accession>A0A6J7C2Z8</accession>
<proteinExistence type="predicted"/>
<dbReference type="EMBL" id="CAFBIZ010000177">
    <property type="protein sequence ID" value="CAB4851534.1"/>
    <property type="molecule type" value="Genomic_DNA"/>
</dbReference>
<name>A0A6J7C2Z8_9ZZZZ</name>
<organism evidence="1">
    <name type="scientific">freshwater metagenome</name>
    <dbReference type="NCBI Taxonomy" id="449393"/>
    <lineage>
        <taxon>unclassified sequences</taxon>
        <taxon>metagenomes</taxon>
        <taxon>ecological metagenomes</taxon>
    </lineage>
</organism>
<sequence>MSDPVPVDRQALLGVEARGVGLHPSKIEELSEFSRGEELEVVARRPSQQRQIVEQPLGKVALLSVEVQRALGVALGELLVALPHDEWQVAKLRRGAVAHADRRECVVHRELARRAREEVLAAQHVSDRHQSIVDGVYQGVERLPVATHDDEVGYMLGGEGHLTAHEINPRPGTIGHPQAQHWQAALGAQRGLLLIGQIAIGVVIAEFRVLARGAAAILDLIWGAE</sequence>
<reference evidence="1" key="1">
    <citation type="submission" date="2020-05" db="EMBL/GenBank/DDBJ databases">
        <authorList>
            <person name="Chiriac C."/>
            <person name="Salcher M."/>
            <person name="Ghai R."/>
            <person name="Kavagutti S V."/>
        </authorList>
    </citation>
    <scope>NUCLEOTIDE SEQUENCE</scope>
</reference>
<gene>
    <name evidence="1" type="ORF">UFOPK3268_01282</name>
</gene>
<protein>
    <submittedName>
        <fullName evidence="1">Unannotated protein</fullName>
    </submittedName>
</protein>